<protein>
    <submittedName>
        <fullName evidence="2">Branched-chain amino acid ABC transporter, amino acid-binding protein</fullName>
    </submittedName>
</protein>
<evidence type="ECO:0000313" key="2">
    <source>
        <dbReference type="EMBL" id="GAY75994.1"/>
    </source>
</evidence>
<dbReference type="PROSITE" id="PS51257">
    <property type="entry name" value="PROKAR_LIPOPROTEIN"/>
    <property type="match status" value="1"/>
</dbReference>
<dbReference type="EMBL" id="BEXB01000010">
    <property type="protein sequence ID" value="GAY75994.1"/>
    <property type="molecule type" value="Genomic_DNA"/>
</dbReference>
<name>A0A4Y1ZAE6_9BACL</name>
<dbReference type="Gene3D" id="3.40.50.2300">
    <property type="match status" value="1"/>
</dbReference>
<feature type="chain" id="PRO_5021322379" evidence="1">
    <location>
        <begin position="22"/>
        <end position="82"/>
    </location>
</feature>
<dbReference type="AlphaFoldDB" id="A0A4Y1ZAE6"/>
<evidence type="ECO:0000313" key="3">
    <source>
        <dbReference type="Proteomes" id="UP000319716"/>
    </source>
</evidence>
<gene>
    <name evidence="2" type="ORF">NBRC111894_1548</name>
</gene>
<keyword evidence="1" id="KW-0732">Signal</keyword>
<feature type="signal peptide" evidence="1">
    <location>
        <begin position="1"/>
        <end position="21"/>
    </location>
</feature>
<accession>A0A4Y1ZAE6</accession>
<reference evidence="2 3" key="1">
    <citation type="submission" date="2017-11" db="EMBL/GenBank/DDBJ databases">
        <title>Draft Genome Sequence of Sporolactobacillus inulinus NBRC 111894 Isolated from Koso, a Japanese Sugar-Vegetable Fermented Beverage.</title>
        <authorList>
            <person name="Chiou T.Y."/>
            <person name="Oshima K."/>
            <person name="Suda W."/>
            <person name="Hattori M."/>
            <person name="Takahashi T."/>
        </authorList>
    </citation>
    <scope>NUCLEOTIDE SEQUENCE [LARGE SCALE GENOMIC DNA]</scope>
    <source>
        <strain evidence="2 3">NBRC111894</strain>
    </source>
</reference>
<sequence>MKLKRVVPLLAIIALLIGALAACSPKSGGSNGKTVIEIGSQSPLSGGSATLGDAIRLGAKLAIEDRQKEFEKKGFQIKIKRS</sequence>
<organism evidence="2 3">
    <name type="scientific">Sporolactobacillus inulinus</name>
    <dbReference type="NCBI Taxonomy" id="2078"/>
    <lineage>
        <taxon>Bacteria</taxon>
        <taxon>Bacillati</taxon>
        <taxon>Bacillota</taxon>
        <taxon>Bacilli</taxon>
        <taxon>Bacillales</taxon>
        <taxon>Sporolactobacillaceae</taxon>
        <taxon>Sporolactobacillus</taxon>
    </lineage>
</organism>
<dbReference type="Proteomes" id="UP000319716">
    <property type="component" value="Unassembled WGS sequence"/>
</dbReference>
<proteinExistence type="predicted"/>
<evidence type="ECO:0000256" key="1">
    <source>
        <dbReference type="SAM" id="SignalP"/>
    </source>
</evidence>
<comment type="caution">
    <text evidence="2">The sequence shown here is derived from an EMBL/GenBank/DDBJ whole genome shotgun (WGS) entry which is preliminary data.</text>
</comment>